<organism evidence="2 3">
    <name type="scientific">Dichomitus squalens</name>
    <dbReference type="NCBI Taxonomy" id="114155"/>
    <lineage>
        <taxon>Eukaryota</taxon>
        <taxon>Fungi</taxon>
        <taxon>Dikarya</taxon>
        <taxon>Basidiomycota</taxon>
        <taxon>Agaricomycotina</taxon>
        <taxon>Agaricomycetes</taxon>
        <taxon>Polyporales</taxon>
        <taxon>Polyporaceae</taxon>
        <taxon>Dichomitus</taxon>
    </lineage>
</organism>
<dbReference type="AlphaFoldDB" id="A0A4Q9PYW8"/>
<sequence>MARKTKPPAAERATGTRNQRGTAHEDQGTDPNPETLRQDRTRPNPATRHNDNNDGISKARTSAGVKEDVHIGKKHRRNASSLQSLDLRHAGVGSSNHGYGTRSHTPAAYVRAITNDRDASERFRRDGSINFEEYKTAYDCVWAPMPKIPPVYSRSRINETKETTQSELSFDGKDIINYIVYRPAFLDSLDQDGKKLLMDIRLNRDNVHHMGFLHLVLPEYATCLLSRSIFSEKDVVDWWMLTIFRPAFLFLRWVIIATDLGGARDCMKDVNPLSDEPQWHYPNMCSSKSDKFIPDGLLVNDITIINGIRQPDVIICSFEVKSQQAWGAELFAELTQMPQQISIDAAHTHRFGWPHSPLETAKSKLNRMLIQVWSHLVKRGAHVAFLTCHTRTIVMKRVDNMLYLSREYMYDEDLPVFTVFSVLAFECGLIKSSKPKMPRPDLHKVQVALDGHRPMTGVDLRYVSL</sequence>
<keyword evidence="3" id="KW-1185">Reference proteome</keyword>
<evidence type="ECO:0000313" key="2">
    <source>
        <dbReference type="EMBL" id="TBU59766.1"/>
    </source>
</evidence>
<evidence type="ECO:0000256" key="1">
    <source>
        <dbReference type="SAM" id="MobiDB-lite"/>
    </source>
</evidence>
<dbReference type="STRING" id="114155.A0A4Q9PYW8"/>
<dbReference type="EMBL" id="ML145110">
    <property type="protein sequence ID" value="TBU59766.1"/>
    <property type="molecule type" value="Genomic_DNA"/>
</dbReference>
<feature type="compositionally biased region" description="Polar residues" evidence="1">
    <location>
        <begin position="93"/>
        <end position="103"/>
    </location>
</feature>
<feature type="region of interest" description="Disordered" evidence="1">
    <location>
        <begin position="1"/>
        <end position="103"/>
    </location>
</feature>
<accession>A0A4Q9PYW8</accession>
<name>A0A4Q9PYW8_9APHY</name>
<protein>
    <submittedName>
        <fullName evidence="2">Uncharacterized protein</fullName>
    </submittedName>
</protein>
<gene>
    <name evidence="2" type="ORF">BD310DRAFT_369321</name>
</gene>
<reference evidence="2 3" key="1">
    <citation type="submission" date="2019-01" db="EMBL/GenBank/DDBJ databases">
        <title>Draft genome sequences of three monokaryotic isolates of the white-rot basidiomycete fungus Dichomitus squalens.</title>
        <authorList>
            <consortium name="DOE Joint Genome Institute"/>
            <person name="Lopez S.C."/>
            <person name="Andreopoulos B."/>
            <person name="Pangilinan J."/>
            <person name="Lipzen A."/>
            <person name="Riley R."/>
            <person name="Ahrendt S."/>
            <person name="Ng V."/>
            <person name="Barry K."/>
            <person name="Daum C."/>
            <person name="Grigoriev I.V."/>
            <person name="Hilden K.S."/>
            <person name="Makela M.R."/>
            <person name="de Vries R.P."/>
        </authorList>
    </citation>
    <scope>NUCLEOTIDE SEQUENCE [LARGE SCALE GENOMIC DNA]</scope>
    <source>
        <strain evidence="2 3">CBS 464.89</strain>
    </source>
</reference>
<evidence type="ECO:0000313" key="3">
    <source>
        <dbReference type="Proteomes" id="UP000292082"/>
    </source>
</evidence>
<proteinExistence type="predicted"/>
<dbReference type="Proteomes" id="UP000292082">
    <property type="component" value="Unassembled WGS sequence"/>
</dbReference>
<feature type="compositionally biased region" description="Basic and acidic residues" evidence="1">
    <location>
        <begin position="36"/>
        <end position="52"/>
    </location>
</feature>